<comment type="caution">
    <text evidence="4">The sequence shown here is derived from an EMBL/GenBank/DDBJ whole genome shotgun (WGS) entry which is preliminary data.</text>
</comment>
<reference evidence="4 5" key="1">
    <citation type="submission" date="2017-02" db="EMBL/GenBank/DDBJ databases">
        <title>Genomic diversity within the haloalkaliphilic genus Thioalkalivibrio.</title>
        <authorList>
            <person name="Ahn A.-C."/>
            <person name="Meier-Kolthoff J."/>
            <person name="Overmars L."/>
            <person name="Richter M."/>
            <person name="Woyke T."/>
            <person name="Sorokin D.Y."/>
            <person name="Muyzer G."/>
        </authorList>
    </citation>
    <scope>NUCLEOTIDE SEQUENCE [LARGE SCALE GENOMIC DNA]</scope>
    <source>
        <strain evidence="4 5">ALJD</strain>
    </source>
</reference>
<keyword evidence="2" id="KW-0547">Nucleotide-binding</keyword>
<dbReference type="GO" id="GO:0009396">
    <property type="term" value="P:folic acid-containing compound biosynthetic process"/>
    <property type="evidence" value="ECO:0007669"/>
    <property type="project" value="TreeGrafter"/>
</dbReference>
<dbReference type="EMBL" id="MVBK01000049">
    <property type="protein sequence ID" value="OOG24252.1"/>
    <property type="molecule type" value="Genomic_DNA"/>
</dbReference>
<dbReference type="STRING" id="108003.B1C78_09215"/>
<proteinExistence type="inferred from homology"/>
<dbReference type="GO" id="GO:0005524">
    <property type="term" value="F:ATP binding"/>
    <property type="evidence" value="ECO:0007669"/>
    <property type="project" value="UniProtKB-KW"/>
</dbReference>
<dbReference type="GO" id="GO:0035999">
    <property type="term" value="P:tetrahydrofolate interconversion"/>
    <property type="evidence" value="ECO:0007669"/>
    <property type="project" value="TreeGrafter"/>
</dbReference>
<dbReference type="Pfam" id="PF01812">
    <property type="entry name" value="5-FTHF_cyc-lig"/>
    <property type="match status" value="1"/>
</dbReference>
<dbReference type="Proteomes" id="UP000189462">
    <property type="component" value="Unassembled WGS sequence"/>
</dbReference>
<evidence type="ECO:0000313" key="5">
    <source>
        <dbReference type="Proteomes" id="UP000189462"/>
    </source>
</evidence>
<accession>A0A1V3NHB2</accession>
<keyword evidence="3" id="KW-0067">ATP-binding</keyword>
<dbReference type="PANTHER" id="PTHR23407:SF1">
    <property type="entry name" value="5-FORMYLTETRAHYDROFOLATE CYCLO-LIGASE"/>
    <property type="match status" value="1"/>
</dbReference>
<dbReference type="GO" id="GO:0030272">
    <property type="term" value="F:5-formyltetrahydrofolate cyclo-ligase activity"/>
    <property type="evidence" value="ECO:0007669"/>
    <property type="project" value="TreeGrafter"/>
</dbReference>
<gene>
    <name evidence="4" type="ORF">B1C78_09215</name>
</gene>
<evidence type="ECO:0000256" key="2">
    <source>
        <dbReference type="ARBA" id="ARBA00022741"/>
    </source>
</evidence>
<evidence type="ECO:0000256" key="3">
    <source>
        <dbReference type="ARBA" id="ARBA00022840"/>
    </source>
</evidence>
<dbReference type="Gene3D" id="3.40.50.10420">
    <property type="entry name" value="NagB/RpiA/CoA transferase-like"/>
    <property type="match status" value="1"/>
</dbReference>
<evidence type="ECO:0008006" key="6">
    <source>
        <dbReference type="Google" id="ProtNLM"/>
    </source>
</evidence>
<name>A0A1V3NHB2_9GAMM</name>
<evidence type="ECO:0000256" key="1">
    <source>
        <dbReference type="ARBA" id="ARBA00010638"/>
    </source>
</evidence>
<evidence type="ECO:0000313" key="4">
    <source>
        <dbReference type="EMBL" id="OOG24252.1"/>
    </source>
</evidence>
<dbReference type="InterPro" id="IPR037171">
    <property type="entry name" value="NagB/RpiA_transferase-like"/>
</dbReference>
<comment type="similarity">
    <text evidence="1">Belongs to the 5-formyltetrahydrofolate cyclo-ligase family.</text>
</comment>
<dbReference type="AlphaFoldDB" id="A0A1V3NHB2"/>
<dbReference type="PANTHER" id="PTHR23407">
    <property type="entry name" value="ATPASE INHIBITOR/5-FORMYLTETRAHYDROFOLATE CYCLO-LIGASE"/>
    <property type="match status" value="1"/>
</dbReference>
<protein>
    <recommendedName>
        <fullName evidence="6">5-formyltetrahydrofolate cyclo-ligase</fullName>
    </recommendedName>
</protein>
<dbReference type="InterPro" id="IPR002698">
    <property type="entry name" value="FTHF_cligase"/>
</dbReference>
<dbReference type="SUPFAM" id="SSF100950">
    <property type="entry name" value="NagB/RpiA/CoA transferase-like"/>
    <property type="match status" value="1"/>
</dbReference>
<keyword evidence="5" id="KW-1185">Reference proteome</keyword>
<sequence>MTCSWLHPLKSWSLRGARGGSAPKTRQPIRPDLLLIPLVGFDESLYRLGYGGGYYDRTIVRFIPRPLVLGIGYDHSRLKTIYPQDLDIPMDRIITESGMLQNSTSP</sequence>
<organism evidence="4 5">
    <name type="scientific">Thioalkalivibrio denitrificans</name>
    <dbReference type="NCBI Taxonomy" id="108003"/>
    <lineage>
        <taxon>Bacteria</taxon>
        <taxon>Pseudomonadati</taxon>
        <taxon>Pseudomonadota</taxon>
        <taxon>Gammaproteobacteria</taxon>
        <taxon>Chromatiales</taxon>
        <taxon>Ectothiorhodospiraceae</taxon>
        <taxon>Thioalkalivibrio</taxon>
    </lineage>
</organism>
<dbReference type="InterPro" id="IPR024185">
    <property type="entry name" value="FTHF_cligase-like_sf"/>
</dbReference>